<evidence type="ECO:0000313" key="8">
    <source>
        <dbReference type="EMBL" id="MCJ8502814.1"/>
    </source>
</evidence>
<evidence type="ECO:0000313" key="9">
    <source>
        <dbReference type="Proteomes" id="UP001165427"/>
    </source>
</evidence>
<feature type="region of interest" description="Disordered" evidence="5">
    <location>
        <begin position="1"/>
        <end position="34"/>
    </location>
</feature>
<evidence type="ECO:0000256" key="2">
    <source>
        <dbReference type="ARBA" id="ARBA00022801"/>
    </source>
</evidence>
<dbReference type="GO" id="GO:0005524">
    <property type="term" value="F:ATP binding"/>
    <property type="evidence" value="ECO:0007669"/>
    <property type="project" value="UniProtKB-KW"/>
</dbReference>
<dbReference type="PANTHER" id="PTHR12131">
    <property type="entry name" value="ATP-DEPENDENT RNA AND DNA HELICASE"/>
    <property type="match status" value="1"/>
</dbReference>
<evidence type="ECO:0000259" key="6">
    <source>
        <dbReference type="PROSITE" id="PS51192"/>
    </source>
</evidence>
<accession>A0AA41UKZ2</accession>
<dbReference type="InterPro" id="IPR050699">
    <property type="entry name" value="RNA-DNA_Helicase"/>
</dbReference>
<dbReference type="SUPFAM" id="SSF52540">
    <property type="entry name" value="P-loop containing nucleoside triphosphate hydrolases"/>
    <property type="match status" value="1"/>
</dbReference>
<dbReference type="PANTHER" id="PTHR12131:SF1">
    <property type="entry name" value="ATP-DEPENDENT RNA HELICASE SUPV3L1, MITOCHONDRIAL-RELATED"/>
    <property type="match status" value="1"/>
</dbReference>
<evidence type="ECO:0000256" key="4">
    <source>
        <dbReference type="ARBA" id="ARBA00022840"/>
    </source>
</evidence>
<protein>
    <submittedName>
        <fullName evidence="8">DEAD/DEAH box helicase</fullName>
    </submittedName>
</protein>
<dbReference type="GO" id="GO:0016787">
    <property type="term" value="F:hydrolase activity"/>
    <property type="evidence" value="ECO:0007669"/>
    <property type="project" value="UniProtKB-KW"/>
</dbReference>
<evidence type="ECO:0000259" key="7">
    <source>
        <dbReference type="PROSITE" id="PS51194"/>
    </source>
</evidence>
<dbReference type="InterPro" id="IPR001650">
    <property type="entry name" value="Helicase_C-like"/>
</dbReference>
<comment type="caution">
    <text evidence="8">The sequence shown here is derived from an EMBL/GenBank/DDBJ whole genome shotgun (WGS) entry which is preliminary data.</text>
</comment>
<keyword evidence="4" id="KW-0067">ATP-binding</keyword>
<dbReference type="Pfam" id="PF08148">
    <property type="entry name" value="DSHCT"/>
    <property type="match status" value="1"/>
</dbReference>
<dbReference type="GO" id="GO:0004386">
    <property type="term" value="F:helicase activity"/>
    <property type="evidence" value="ECO:0007669"/>
    <property type="project" value="UniProtKB-KW"/>
</dbReference>
<feature type="domain" description="Helicase ATP-binding" evidence="6">
    <location>
        <begin position="62"/>
        <end position="222"/>
    </location>
</feature>
<dbReference type="EMBL" id="JALJRB010000034">
    <property type="protein sequence ID" value="MCJ8502814.1"/>
    <property type="molecule type" value="Genomic_DNA"/>
</dbReference>
<dbReference type="SMART" id="SM00487">
    <property type="entry name" value="DEXDc"/>
    <property type="match status" value="1"/>
</dbReference>
<reference evidence="8" key="1">
    <citation type="submission" date="2022-04" db="EMBL/GenBank/DDBJ databases">
        <title>Desulfatitalea alkaliphila sp. nov., a novel anaerobic sulfate-reducing bacterium isolated from terrestrial mud volcano, Taman Peninsula, Russia.</title>
        <authorList>
            <person name="Khomyakova M.A."/>
            <person name="Merkel A.Y."/>
            <person name="Slobodkin A.I."/>
        </authorList>
    </citation>
    <scope>NUCLEOTIDE SEQUENCE</scope>
    <source>
        <strain evidence="8">M08but</strain>
    </source>
</reference>
<dbReference type="Pfam" id="PF00270">
    <property type="entry name" value="DEAD"/>
    <property type="match status" value="1"/>
</dbReference>
<keyword evidence="3 8" id="KW-0347">Helicase</keyword>
<dbReference type="GO" id="GO:0070478">
    <property type="term" value="P:nuclear-transcribed mRNA catabolic process, 3'-5' exonucleolytic nonsense-mediated decay"/>
    <property type="evidence" value="ECO:0007669"/>
    <property type="project" value="TreeGrafter"/>
</dbReference>
<organism evidence="8 9">
    <name type="scientific">Desulfatitalea alkaliphila</name>
    <dbReference type="NCBI Taxonomy" id="2929485"/>
    <lineage>
        <taxon>Bacteria</taxon>
        <taxon>Pseudomonadati</taxon>
        <taxon>Thermodesulfobacteriota</taxon>
        <taxon>Desulfobacteria</taxon>
        <taxon>Desulfobacterales</taxon>
        <taxon>Desulfosarcinaceae</taxon>
        <taxon>Desulfatitalea</taxon>
    </lineage>
</organism>
<dbReference type="PROSITE" id="PS51194">
    <property type="entry name" value="HELICASE_CTER"/>
    <property type="match status" value="1"/>
</dbReference>
<dbReference type="GO" id="GO:0003676">
    <property type="term" value="F:nucleic acid binding"/>
    <property type="evidence" value="ECO:0007669"/>
    <property type="project" value="InterPro"/>
</dbReference>
<evidence type="ECO:0000256" key="1">
    <source>
        <dbReference type="ARBA" id="ARBA00022741"/>
    </source>
</evidence>
<dbReference type="RefSeq" id="WP_246914200.1">
    <property type="nucleotide sequence ID" value="NZ_JALJRB010000034.1"/>
</dbReference>
<dbReference type="SMART" id="SM00490">
    <property type="entry name" value="HELICc"/>
    <property type="match status" value="1"/>
</dbReference>
<proteinExistence type="predicted"/>
<dbReference type="SMART" id="SM01142">
    <property type="entry name" value="DSHCT"/>
    <property type="match status" value="1"/>
</dbReference>
<evidence type="ECO:0000256" key="5">
    <source>
        <dbReference type="SAM" id="MobiDB-lite"/>
    </source>
</evidence>
<name>A0AA41UKZ2_9BACT</name>
<sequence length="736" mass="81404">MGNYHHHGDRGGRRPRRSFGRGERAPIPAPRPGADAKLKKVFARIGTPDPAPFVPDDFQLRALETVARADCLVTAPTGAGKTWIALQAIAKVFEQGGRAWYASPLKALTNAKMAEFGQHFGAAHVGILTGDRKENADAPIIVGTTEILRNQLYDAMHRGETLDTDFVVLDEAHYLGDEDRGVVWEETMIYLPQRVPLLLLSATVGNAAQIARWLTAIRRKPCEVVQETRRPVPLYPLLLHPSGTLLPLLIGDERSGKTRLYKKVGDFLSARRPPLLAPPGKLPPFGALLAILRKYHLLPAIFFLKSRADCDQAVQLCLENNIEDPERAERLRQRMAELAERFPHIRRHRQRWAVEHLAVGAHHSGQLPAWKQVLEVLMSEGHLDAIFATSTVAAGVDFPARTVAFLNSDRFNGREFMPLDATELQQMTGRAGRRGKDRIGFALLVPGKYMDVRQVAKQFKAPAADVHSRIRINFSMTLNLLLSHSPPEVEHLLHRSLATFQRHGAAMGGEHAAHSHLWTDFQRHVTFLQTTGFVDDQHRLTEDGQWAAQLRIDQPLLVAEGLRLDLFPRSDPVLLAAIMASLVNDKETDEHLDKKGAPEALVQAMDKVVKGLRGFAKHMLSRGFEARPLHLKPALAIHHWAGGRPWERSVQAGQMAEGDLAMLALRTADNLRHMVALKAVFPQVADTAKEAIGRILRDPVMPDHDIAAEAVGPAAGTPPAPAPSPLAEALNRARQS</sequence>
<dbReference type="InterPro" id="IPR012961">
    <property type="entry name" value="Ski2/MTR4_C"/>
</dbReference>
<dbReference type="Proteomes" id="UP001165427">
    <property type="component" value="Unassembled WGS sequence"/>
</dbReference>
<feature type="domain" description="Helicase C-terminal" evidence="7">
    <location>
        <begin position="290"/>
        <end position="493"/>
    </location>
</feature>
<keyword evidence="9" id="KW-1185">Reference proteome</keyword>
<dbReference type="AlphaFoldDB" id="A0AA41UKZ2"/>
<gene>
    <name evidence="8" type="ORF">MRX98_19720</name>
</gene>
<feature type="compositionally biased region" description="Basic residues" evidence="5">
    <location>
        <begin position="1"/>
        <end position="19"/>
    </location>
</feature>
<feature type="region of interest" description="Disordered" evidence="5">
    <location>
        <begin position="710"/>
        <end position="736"/>
    </location>
</feature>
<dbReference type="InterPro" id="IPR027417">
    <property type="entry name" value="P-loop_NTPase"/>
</dbReference>
<dbReference type="PROSITE" id="PS51192">
    <property type="entry name" value="HELICASE_ATP_BIND_1"/>
    <property type="match status" value="1"/>
</dbReference>
<dbReference type="Gene3D" id="3.40.50.300">
    <property type="entry name" value="P-loop containing nucleotide triphosphate hydrolases"/>
    <property type="match status" value="2"/>
</dbReference>
<dbReference type="Gene3D" id="1.10.3380.30">
    <property type="match status" value="1"/>
</dbReference>
<evidence type="ECO:0000256" key="3">
    <source>
        <dbReference type="ARBA" id="ARBA00022806"/>
    </source>
</evidence>
<dbReference type="InterPro" id="IPR014001">
    <property type="entry name" value="Helicase_ATP-bd"/>
</dbReference>
<dbReference type="GO" id="GO:0055087">
    <property type="term" value="C:Ski complex"/>
    <property type="evidence" value="ECO:0007669"/>
    <property type="project" value="TreeGrafter"/>
</dbReference>
<dbReference type="InterPro" id="IPR011545">
    <property type="entry name" value="DEAD/DEAH_box_helicase_dom"/>
</dbReference>
<keyword evidence="1" id="KW-0547">Nucleotide-binding</keyword>
<keyword evidence="2" id="KW-0378">Hydrolase</keyword>